<protein>
    <submittedName>
        <fullName evidence="2">Uncharacterized protein</fullName>
    </submittedName>
</protein>
<keyword evidence="1" id="KW-1133">Transmembrane helix</keyword>
<gene>
    <name evidence="2" type="ORF">GCM10010102_37140</name>
</gene>
<dbReference type="SUPFAM" id="SSF50998">
    <property type="entry name" value="Quinoprotein alcohol dehydrogenase-like"/>
    <property type="match status" value="1"/>
</dbReference>
<dbReference type="InterPro" id="IPR011047">
    <property type="entry name" value="Quinoprotein_ADH-like_sf"/>
</dbReference>
<organism evidence="2 3">
    <name type="scientific">Promicromonospora citrea</name>
    <dbReference type="NCBI Taxonomy" id="43677"/>
    <lineage>
        <taxon>Bacteria</taxon>
        <taxon>Bacillati</taxon>
        <taxon>Actinomycetota</taxon>
        <taxon>Actinomycetes</taxon>
        <taxon>Micrococcales</taxon>
        <taxon>Promicromonosporaceae</taxon>
        <taxon>Promicromonospora</taxon>
    </lineage>
</organism>
<reference evidence="2" key="2">
    <citation type="submission" date="2020-09" db="EMBL/GenBank/DDBJ databases">
        <authorList>
            <person name="Sun Q."/>
            <person name="Ohkuma M."/>
        </authorList>
    </citation>
    <scope>NUCLEOTIDE SEQUENCE</scope>
    <source>
        <strain evidence="2">JCM 3051</strain>
    </source>
</reference>
<evidence type="ECO:0000256" key="1">
    <source>
        <dbReference type="SAM" id="Phobius"/>
    </source>
</evidence>
<comment type="caution">
    <text evidence="2">The sequence shown here is derived from an EMBL/GenBank/DDBJ whole genome shotgun (WGS) entry which is preliminary data.</text>
</comment>
<dbReference type="Gene3D" id="2.130.10.10">
    <property type="entry name" value="YVTN repeat-like/Quinoprotein amine dehydrogenase"/>
    <property type="match status" value="1"/>
</dbReference>
<sequence length="336" mass="34913">MTELPRVVRPEDLGLPRERAVNARGVLGALGTLAVLAVVVVLVGSVLTVRDVEPGYALAVGERDGREVVVVPSEHGAGASFVAAYDTTTGERLWRHRTGYRPWPLAAGTEHVILRDDDQLVVLDLADGSVVAEGDAVPGLDLPHGELNFWVGGDAVDPVEGVVYVSVHDGFPEERPDLVRALPVDGPPTAAPLTGRQAERWSCYVATADAGRPDGAPVVDGVVREGAAGVVVPDVCDRDPARAVDDELAPGSGVVATMTPERGAYGRSELVLTTADGAALHRVDDVSDVAAARTTPSGGAVLLVRTQLSALFGLTTRYDAVLVLVSPGGEVTEVGL</sequence>
<evidence type="ECO:0000313" key="3">
    <source>
        <dbReference type="Proteomes" id="UP000655589"/>
    </source>
</evidence>
<reference evidence="2" key="1">
    <citation type="journal article" date="2014" name="Int. J. Syst. Evol. Microbiol.">
        <title>Complete genome sequence of Corynebacterium casei LMG S-19264T (=DSM 44701T), isolated from a smear-ripened cheese.</title>
        <authorList>
            <consortium name="US DOE Joint Genome Institute (JGI-PGF)"/>
            <person name="Walter F."/>
            <person name="Albersmeier A."/>
            <person name="Kalinowski J."/>
            <person name="Ruckert C."/>
        </authorList>
    </citation>
    <scope>NUCLEOTIDE SEQUENCE</scope>
    <source>
        <strain evidence="2">JCM 3051</strain>
    </source>
</reference>
<dbReference type="RefSeq" id="WP_171107504.1">
    <property type="nucleotide sequence ID" value="NZ_BMPT01000018.1"/>
</dbReference>
<keyword evidence="1" id="KW-0472">Membrane</keyword>
<dbReference type="EMBL" id="BMPT01000018">
    <property type="protein sequence ID" value="GGM38161.1"/>
    <property type="molecule type" value="Genomic_DNA"/>
</dbReference>
<feature type="transmembrane region" description="Helical" evidence="1">
    <location>
        <begin position="26"/>
        <end position="47"/>
    </location>
</feature>
<keyword evidence="3" id="KW-1185">Reference proteome</keyword>
<proteinExistence type="predicted"/>
<dbReference type="Proteomes" id="UP000655589">
    <property type="component" value="Unassembled WGS sequence"/>
</dbReference>
<keyword evidence="1" id="KW-0812">Transmembrane</keyword>
<dbReference type="AlphaFoldDB" id="A0A8H9GLZ2"/>
<evidence type="ECO:0000313" key="2">
    <source>
        <dbReference type="EMBL" id="GGM38161.1"/>
    </source>
</evidence>
<name>A0A8H9GLZ2_9MICO</name>
<dbReference type="InterPro" id="IPR015943">
    <property type="entry name" value="WD40/YVTN_repeat-like_dom_sf"/>
</dbReference>
<accession>A0A8H9GLZ2</accession>